<dbReference type="PROSITE" id="PS51318">
    <property type="entry name" value="TAT"/>
    <property type="match status" value="1"/>
</dbReference>
<dbReference type="Gene3D" id="2.40.160.60">
    <property type="entry name" value="Outer membrane protein transport protein (OMPP1/FadL/TodX)"/>
    <property type="match status" value="1"/>
</dbReference>
<organism evidence="2 3">
    <name type="scientific">Eiseniibacteriota bacterium</name>
    <dbReference type="NCBI Taxonomy" id="2212470"/>
    <lineage>
        <taxon>Bacteria</taxon>
        <taxon>Candidatus Eiseniibacteriota</taxon>
    </lineage>
</organism>
<evidence type="ECO:0000313" key="2">
    <source>
        <dbReference type="EMBL" id="MBM3316371.1"/>
    </source>
</evidence>
<comment type="caution">
    <text evidence="2">The sequence shown here is derived from an EMBL/GenBank/DDBJ whole genome shotgun (WGS) entry which is preliminary data.</text>
</comment>
<protein>
    <submittedName>
        <fullName evidence="2">PorV/PorQ family protein</fullName>
    </submittedName>
</protein>
<feature type="signal peptide" evidence="1">
    <location>
        <begin position="1"/>
        <end position="26"/>
    </location>
</feature>
<feature type="chain" id="PRO_5037900302" evidence="1">
    <location>
        <begin position="27"/>
        <end position="334"/>
    </location>
</feature>
<dbReference type="NCBIfam" id="NF033709">
    <property type="entry name" value="PorV_fam"/>
    <property type="match status" value="1"/>
</dbReference>
<keyword evidence="1" id="KW-0732">Signal</keyword>
<dbReference type="AlphaFoldDB" id="A0A937X649"/>
<proteinExistence type="predicted"/>
<dbReference type="EMBL" id="VGIY01000008">
    <property type="protein sequence ID" value="MBM3316371.1"/>
    <property type="molecule type" value="Genomic_DNA"/>
</dbReference>
<name>A0A937X649_UNCEI</name>
<sequence>MPGRRASLATAGALLAALLAPGTAAAQTDLGGQRVGTSSGAFLKVALDARGSALGGAVCAHVDGPASLFWNPAGLGLEGERGVLFSGVDYTAGIPAGAAAVSFPFAPLRGAVGVGFAALAAVMDETDEFHPLGTGRRFSYRTWTLSIGASRALTDKLSFGAAGKLFHEGLGTEVGGPQLTTWLVDAGAIYFVGYRDARIGIALSNFGPDLRPAGDYTSRRHGASVRYTSFSPPTVFRFGCSIDPWRSAVWRTVALVEFGHPADNREILRLGGEAVLRESLSLRAGYDFSADALRLHAGFGARVRMGDQLLRLDYGFSDGGDFGAIHRWTLQAFW</sequence>
<evidence type="ECO:0000256" key="1">
    <source>
        <dbReference type="SAM" id="SignalP"/>
    </source>
</evidence>
<gene>
    <name evidence="2" type="ORF">FJY75_00820</name>
</gene>
<dbReference type="InterPro" id="IPR006311">
    <property type="entry name" value="TAT_signal"/>
</dbReference>
<dbReference type="SUPFAM" id="SSF56935">
    <property type="entry name" value="Porins"/>
    <property type="match status" value="1"/>
</dbReference>
<dbReference type="Proteomes" id="UP000748308">
    <property type="component" value="Unassembled WGS sequence"/>
</dbReference>
<accession>A0A937X649</accession>
<reference evidence="2" key="1">
    <citation type="submission" date="2019-03" db="EMBL/GenBank/DDBJ databases">
        <title>Lake Tanganyika Metagenome-Assembled Genomes (MAGs).</title>
        <authorList>
            <person name="Tran P."/>
        </authorList>
    </citation>
    <scope>NUCLEOTIDE SEQUENCE</scope>
    <source>
        <strain evidence="2">M_DeepCast_400m_m2_100</strain>
    </source>
</reference>
<evidence type="ECO:0000313" key="3">
    <source>
        <dbReference type="Proteomes" id="UP000748308"/>
    </source>
</evidence>